<dbReference type="Proteomes" id="UP001634394">
    <property type="component" value="Unassembled WGS sequence"/>
</dbReference>
<dbReference type="EMBL" id="JBJQND010000001">
    <property type="protein sequence ID" value="KAL3891648.1"/>
    <property type="molecule type" value="Genomic_DNA"/>
</dbReference>
<comment type="caution">
    <text evidence="1">The sequence shown here is derived from an EMBL/GenBank/DDBJ whole genome shotgun (WGS) entry which is preliminary data.</text>
</comment>
<name>A0ABD3Y1U8_SINWO</name>
<protein>
    <submittedName>
        <fullName evidence="1">Uncharacterized protein</fullName>
    </submittedName>
</protein>
<feature type="non-terminal residue" evidence="1">
    <location>
        <position position="184"/>
    </location>
</feature>
<keyword evidence="2" id="KW-1185">Reference proteome</keyword>
<evidence type="ECO:0000313" key="1">
    <source>
        <dbReference type="EMBL" id="KAL3891648.1"/>
    </source>
</evidence>
<sequence length="184" mass="20170">AVSGALTGSENFHELLRLRTAIELILYPIYYDEKSNSFVDLIYAIVSGFYSAMAHIHALSASISTPISSYYPPQLQAELASQPFNRKVVGRSVNRSATPAGCLMWTQTLSQKEQTGTNGDMVIINIDESLDDSVDDSIDVNSDMTAKQVSNESHTDIIDDVTEIHNDVNDGIDTYNHPADGKLN</sequence>
<accession>A0ABD3Y1U8</accession>
<evidence type="ECO:0000313" key="2">
    <source>
        <dbReference type="Proteomes" id="UP001634394"/>
    </source>
</evidence>
<dbReference type="AlphaFoldDB" id="A0ABD3Y1U8"/>
<reference evidence="1 2" key="1">
    <citation type="submission" date="2024-11" db="EMBL/GenBank/DDBJ databases">
        <title>Chromosome-level genome assembly of the freshwater bivalve Anodonta woodiana.</title>
        <authorList>
            <person name="Chen X."/>
        </authorList>
    </citation>
    <scope>NUCLEOTIDE SEQUENCE [LARGE SCALE GENOMIC DNA]</scope>
    <source>
        <strain evidence="1">MN2024</strain>
        <tissue evidence="1">Gills</tissue>
    </source>
</reference>
<organism evidence="1 2">
    <name type="scientific">Sinanodonta woodiana</name>
    <name type="common">Chinese pond mussel</name>
    <name type="synonym">Anodonta woodiana</name>
    <dbReference type="NCBI Taxonomy" id="1069815"/>
    <lineage>
        <taxon>Eukaryota</taxon>
        <taxon>Metazoa</taxon>
        <taxon>Spiralia</taxon>
        <taxon>Lophotrochozoa</taxon>
        <taxon>Mollusca</taxon>
        <taxon>Bivalvia</taxon>
        <taxon>Autobranchia</taxon>
        <taxon>Heteroconchia</taxon>
        <taxon>Palaeoheterodonta</taxon>
        <taxon>Unionida</taxon>
        <taxon>Unionoidea</taxon>
        <taxon>Unionidae</taxon>
        <taxon>Unioninae</taxon>
        <taxon>Sinanodonta</taxon>
    </lineage>
</organism>
<feature type="non-terminal residue" evidence="1">
    <location>
        <position position="1"/>
    </location>
</feature>
<gene>
    <name evidence="1" type="ORF">ACJMK2_003900</name>
</gene>
<proteinExistence type="predicted"/>